<dbReference type="OrthoDB" id="8478373at2"/>
<keyword evidence="5 6" id="KW-0472">Membrane</keyword>
<evidence type="ECO:0000256" key="5">
    <source>
        <dbReference type="ARBA" id="ARBA00023136"/>
    </source>
</evidence>
<feature type="transmembrane region" description="Helical" evidence="6">
    <location>
        <begin position="226"/>
        <end position="246"/>
    </location>
</feature>
<evidence type="ECO:0000256" key="6">
    <source>
        <dbReference type="SAM" id="Phobius"/>
    </source>
</evidence>
<sequence>MAVRSATVADRGLLPEGRLAGPMPWVIAIMTFLTVLAAAAGLGLGGAASGLGQQLAGRITIQIIEANPDFREQQARRALNELSHLSAVSTFARVDEAKMQALLEPWLGREGLSRDLPVPVLIDVTMAKGEARDVADLTQAINAVAPSAQIEAHAQWLGPLAGLLATLRWLSVGLVALMAAAMAAAVVLAARAALNTHRATIDVMHLMGATDRQVARLFQRRAGLDALFGSLLGFIGGTMIVLFIANRLSAVDAALFDQGGLGSIDWLIIFLVPAGAVALAVVTARATVLRALARML</sequence>
<dbReference type="Pfam" id="PF02687">
    <property type="entry name" value="FtsX"/>
    <property type="match status" value="1"/>
</dbReference>
<dbReference type="InterPro" id="IPR003838">
    <property type="entry name" value="ABC3_permease_C"/>
</dbReference>
<keyword evidence="9" id="KW-1185">Reference proteome</keyword>
<feature type="domain" description="ABC3 transporter permease C-terminal" evidence="7">
    <location>
        <begin position="174"/>
        <end position="291"/>
    </location>
</feature>
<comment type="subcellular location">
    <subcellularLocation>
        <location evidence="1">Cell membrane</location>
        <topology evidence="1">Multi-pass membrane protein</topology>
    </subcellularLocation>
</comment>
<dbReference type="GO" id="GO:0032153">
    <property type="term" value="C:cell division site"/>
    <property type="evidence" value="ECO:0007669"/>
    <property type="project" value="TreeGrafter"/>
</dbReference>
<reference evidence="8 9" key="1">
    <citation type="submission" date="2018-09" db="EMBL/GenBank/DDBJ databases">
        <title>Sphingomonas peninsula sp. nov., isolated from fildes peninsula, Antarctic soil.</title>
        <authorList>
            <person name="Yingchao G."/>
        </authorList>
    </citation>
    <scope>NUCLEOTIDE SEQUENCE [LARGE SCALE GENOMIC DNA]</scope>
    <source>
        <strain evidence="8 9">YZ-8</strain>
    </source>
</reference>
<feature type="transmembrane region" description="Helical" evidence="6">
    <location>
        <begin position="25"/>
        <end position="48"/>
    </location>
</feature>
<evidence type="ECO:0000259" key="7">
    <source>
        <dbReference type="Pfam" id="PF02687"/>
    </source>
</evidence>
<name>A0A494TNG0_SPHPE</name>
<dbReference type="PANTHER" id="PTHR47755:SF1">
    <property type="entry name" value="CELL DIVISION PROTEIN FTSX"/>
    <property type="match status" value="1"/>
</dbReference>
<keyword evidence="4 6" id="KW-1133">Transmembrane helix</keyword>
<organism evidence="8 9">
    <name type="scientific">Sphingomonas paeninsulae</name>
    <dbReference type="NCBI Taxonomy" id="2319844"/>
    <lineage>
        <taxon>Bacteria</taxon>
        <taxon>Pseudomonadati</taxon>
        <taxon>Pseudomonadota</taxon>
        <taxon>Alphaproteobacteria</taxon>
        <taxon>Sphingomonadales</taxon>
        <taxon>Sphingomonadaceae</taxon>
        <taxon>Sphingomonas</taxon>
    </lineage>
</organism>
<keyword evidence="3 6" id="KW-0812">Transmembrane</keyword>
<dbReference type="InterPro" id="IPR004513">
    <property type="entry name" value="FtsX"/>
</dbReference>
<proteinExistence type="predicted"/>
<evidence type="ECO:0000256" key="3">
    <source>
        <dbReference type="ARBA" id="ARBA00022692"/>
    </source>
</evidence>
<dbReference type="EMBL" id="CP032829">
    <property type="protein sequence ID" value="AYJ86635.1"/>
    <property type="molecule type" value="Genomic_DNA"/>
</dbReference>
<dbReference type="KEGG" id="spha:D3Y57_12485"/>
<evidence type="ECO:0000256" key="4">
    <source>
        <dbReference type="ARBA" id="ARBA00022989"/>
    </source>
</evidence>
<accession>A0A494TNG0</accession>
<feature type="transmembrane region" description="Helical" evidence="6">
    <location>
        <begin position="169"/>
        <end position="190"/>
    </location>
</feature>
<dbReference type="GO" id="GO:0051301">
    <property type="term" value="P:cell division"/>
    <property type="evidence" value="ECO:0007669"/>
    <property type="project" value="InterPro"/>
</dbReference>
<feature type="transmembrane region" description="Helical" evidence="6">
    <location>
        <begin position="266"/>
        <end position="288"/>
    </location>
</feature>
<dbReference type="Proteomes" id="UP000276254">
    <property type="component" value="Chromosome"/>
</dbReference>
<dbReference type="PANTHER" id="PTHR47755">
    <property type="entry name" value="CELL DIVISION PROTEIN FTSX"/>
    <property type="match status" value="1"/>
</dbReference>
<gene>
    <name evidence="8" type="ORF">D3Y57_12485</name>
</gene>
<evidence type="ECO:0000256" key="1">
    <source>
        <dbReference type="ARBA" id="ARBA00004651"/>
    </source>
</evidence>
<evidence type="ECO:0000313" key="9">
    <source>
        <dbReference type="Proteomes" id="UP000276254"/>
    </source>
</evidence>
<dbReference type="RefSeq" id="WP_121153260.1">
    <property type="nucleotide sequence ID" value="NZ_CP032829.1"/>
</dbReference>
<keyword evidence="2" id="KW-1003">Cell membrane</keyword>
<dbReference type="AlphaFoldDB" id="A0A494TNG0"/>
<dbReference type="GO" id="GO:0005886">
    <property type="term" value="C:plasma membrane"/>
    <property type="evidence" value="ECO:0007669"/>
    <property type="project" value="UniProtKB-SubCell"/>
</dbReference>
<evidence type="ECO:0000313" key="8">
    <source>
        <dbReference type="EMBL" id="AYJ86635.1"/>
    </source>
</evidence>
<protein>
    <submittedName>
        <fullName evidence="8">FtsX-like permease family protein</fullName>
    </submittedName>
</protein>
<evidence type="ECO:0000256" key="2">
    <source>
        <dbReference type="ARBA" id="ARBA00022475"/>
    </source>
</evidence>